<gene>
    <name evidence="2" type="ORF">EVAR_73697_1</name>
</gene>
<dbReference type="Proteomes" id="UP000299102">
    <property type="component" value="Unassembled WGS sequence"/>
</dbReference>
<comment type="caution">
    <text evidence="2">The sequence shown here is derived from an EMBL/GenBank/DDBJ whole genome shotgun (WGS) entry which is preliminary data.</text>
</comment>
<accession>A0A4C1TJY6</accession>
<protein>
    <submittedName>
        <fullName evidence="2">Uncharacterized protein</fullName>
    </submittedName>
</protein>
<dbReference type="OrthoDB" id="8047677at2759"/>
<feature type="region of interest" description="Disordered" evidence="1">
    <location>
        <begin position="130"/>
        <end position="167"/>
    </location>
</feature>
<sequence>MSFEDYVPLESTLPPVETVLPQYIPTPPPSLPSPSVNISTVSTTVPQFQFQLQHQTPPSIQLQHNQNINNHQYYCDQQQQLQHQQVGFHSSSPFQLNHTLKHNKNINSTLNSQLFVDYNFSHHRLEETSKPAIDTSPNNSHNHSIQSQETILEASDASTIDANESEN</sequence>
<feature type="non-terminal residue" evidence="2">
    <location>
        <position position="167"/>
    </location>
</feature>
<reference evidence="2 3" key="1">
    <citation type="journal article" date="2019" name="Commun. Biol.">
        <title>The bagworm genome reveals a unique fibroin gene that provides high tensile strength.</title>
        <authorList>
            <person name="Kono N."/>
            <person name="Nakamura H."/>
            <person name="Ohtoshi R."/>
            <person name="Tomita M."/>
            <person name="Numata K."/>
            <person name="Arakawa K."/>
        </authorList>
    </citation>
    <scope>NUCLEOTIDE SEQUENCE [LARGE SCALE GENOMIC DNA]</scope>
</reference>
<evidence type="ECO:0000256" key="1">
    <source>
        <dbReference type="SAM" id="MobiDB-lite"/>
    </source>
</evidence>
<evidence type="ECO:0000313" key="2">
    <source>
        <dbReference type="EMBL" id="GBP14425.1"/>
    </source>
</evidence>
<keyword evidence="3" id="KW-1185">Reference proteome</keyword>
<dbReference type="EMBL" id="BGZK01005523">
    <property type="protein sequence ID" value="GBP14425.1"/>
    <property type="molecule type" value="Genomic_DNA"/>
</dbReference>
<dbReference type="AlphaFoldDB" id="A0A4C1TJY6"/>
<evidence type="ECO:0000313" key="3">
    <source>
        <dbReference type="Proteomes" id="UP000299102"/>
    </source>
</evidence>
<feature type="compositionally biased region" description="Polar residues" evidence="1">
    <location>
        <begin position="135"/>
        <end position="167"/>
    </location>
</feature>
<proteinExistence type="predicted"/>
<name>A0A4C1TJY6_EUMVA</name>
<organism evidence="2 3">
    <name type="scientific">Eumeta variegata</name>
    <name type="common">Bagworm moth</name>
    <name type="synonym">Eumeta japonica</name>
    <dbReference type="NCBI Taxonomy" id="151549"/>
    <lineage>
        <taxon>Eukaryota</taxon>
        <taxon>Metazoa</taxon>
        <taxon>Ecdysozoa</taxon>
        <taxon>Arthropoda</taxon>
        <taxon>Hexapoda</taxon>
        <taxon>Insecta</taxon>
        <taxon>Pterygota</taxon>
        <taxon>Neoptera</taxon>
        <taxon>Endopterygota</taxon>
        <taxon>Lepidoptera</taxon>
        <taxon>Glossata</taxon>
        <taxon>Ditrysia</taxon>
        <taxon>Tineoidea</taxon>
        <taxon>Psychidae</taxon>
        <taxon>Oiketicinae</taxon>
        <taxon>Eumeta</taxon>
    </lineage>
</organism>